<dbReference type="RefSeq" id="WP_344642682.1">
    <property type="nucleotide sequence ID" value="NZ_BAAASS010000002.1"/>
</dbReference>
<organism evidence="1 2">
    <name type="scientific">Streptomyces fimbriatus</name>
    <dbReference type="NCBI Taxonomy" id="68197"/>
    <lineage>
        <taxon>Bacteria</taxon>
        <taxon>Bacillati</taxon>
        <taxon>Actinomycetota</taxon>
        <taxon>Actinomycetes</taxon>
        <taxon>Kitasatosporales</taxon>
        <taxon>Streptomycetaceae</taxon>
        <taxon>Streptomyces</taxon>
    </lineage>
</organism>
<comment type="caution">
    <text evidence="1">The sequence shown here is derived from an EMBL/GenBank/DDBJ whole genome shotgun (WGS) entry which is preliminary data.</text>
</comment>
<sequence length="220" mass="24835">MTQTAEKFSVTAWRDHDEEACALPGMALGTIGLPEVTGEACDRLWRSGVRRVALEEPVDLTATGAAAERRAVDLLCLVRELTARAVHVDWDLRLPAGGGAHQWKLLSHLQPPRVVDNVTDADAALYAWRTNHYLCKLVWRQGPGFMQIRDRRWGELRRFTADGPEYRAAVAALDFGVDHREVPSAVLAEFTEELLVLRVGDLAWWLPYRVNRWLREAMAI</sequence>
<dbReference type="Proteomes" id="UP001596156">
    <property type="component" value="Unassembled WGS sequence"/>
</dbReference>
<proteinExistence type="predicted"/>
<dbReference type="InterPro" id="IPR043863">
    <property type="entry name" value="DUF5825"/>
</dbReference>
<dbReference type="EMBL" id="JBHSKL010000019">
    <property type="protein sequence ID" value="MFC5226453.1"/>
    <property type="molecule type" value="Genomic_DNA"/>
</dbReference>
<name>A0ABW0D7U2_STRFI</name>
<evidence type="ECO:0000313" key="1">
    <source>
        <dbReference type="EMBL" id="MFC5226453.1"/>
    </source>
</evidence>
<dbReference type="Pfam" id="PF19142">
    <property type="entry name" value="DUF5825"/>
    <property type="match status" value="1"/>
</dbReference>
<gene>
    <name evidence="1" type="ORF">ACFPN6_17970</name>
</gene>
<protein>
    <submittedName>
        <fullName evidence="1">DUF5825 family protein</fullName>
    </submittedName>
</protein>
<accession>A0ABW0D7U2</accession>
<reference evidence="2" key="1">
    <citation type="journal article" date="2019" name="Int. J. Syst. Evol. Microbiol.">
        <title>The Global Catalogue of Microorganisms (GCM) 10K type strain sequencing project: providing services to taxonomists for standard genome sequencing and annotation.</title>
        <authorList>
            <consortium name="The Broad Institute Genomics Platform"/>
            <consortium name="The Broad Institute Genome Sequencing Center for Infectious Disease"/>
            <person name="Wu L."/>
            <person name="Ma J."/>
        </authorList>
    </citation>
    <scope>NUCLEOTIDE SEQUENCE [LARGE SCALE GENOMIC DNA]</scope>
    <source>
        <strain evidence="2">CCM 8479</strain>
    </source>
</reference>
<evidence type="ECO:0000313" key="2">
    <source>
        <dbReference type="Proteomes" id="UP001596156"/>
    </source>
</evidence>
<keyword evidence="2" id="KW-1185">Reference proteome</keyword>